<dbReference type="GO" id="GO:0015562">
    <property type="term" value="F:efflux transmembrane transporter activity"/>
    <property type="evidence" value="ECO:0007669"/>
    <property type="project" value="TreeGrafter"/>
</dbReference>
<reference evidence="6" key="1">
    <citation type="submission" date="2022-10" db="EMBL/GenBank/DDBJ databases">
        <authorList>
            <person name="Yu W.X."/>
        </authorList>
    </citation>
    <scope>NUCLEOTIDE SEQUENCE</scope>
    <source>
        <strain evidence="6">D04</strain>
    </source>
</reference>
<dbReference type="InterPro" id="IPR058625">
    <property type="entry name" value="MdtA-like_BSH"/>
</dbReference>
<accession>A0AAE3MB08</accession>
<dbReference type="SUPFAM" id="SSF111369">
    <property type="entry name" value="HlyD-like secretion proteins"/>
    <property type="match status" value="1"/>
</dbReference>
<dbReference type="Proteomes" id="UP001207408">
    <property type="component" value="Unassembled WGS sequence"/>
</dbReference>
<dbReference type="Gene3D" id="2.40.50.100">
    <property type="match status" value="1"/>
</dbReference>
<dbReference type="InterPro" id="IPR058636">
    <property type="entry name" value="Beta-barrel_YknX"/>
</dbReference>
<evidence type="ECO:0000259" key="5">
    <source>
        <dbReference type="Pfam" id="PF25990"/>
    </source>
</evidence>
<feature type="coiled-coil region" evidence="2">
    <location>
        <begin position="108"/>
        <end position="173"/>
    </location>
</feature>
<organism evidence="6 7">
    <name type="scientific">Plebeiibacterium marinum</name>
    <dbReference type="NCBI Taxonomy" id="2992111"/>
    <lineage>
        <taxon>Bacteria</taxon>
        <taxon>Pseudomonadati</taxon>
        <taxon>Bacteroidota</taxon>
        <taxon>Bacteroidia</taxon>
        <taxon>Marinilabiliales</taxon>
        <taxon>Marinilabiliaceae</taxon>
        <taxon>Plebeiibacterium</taxon>
    </lineage>
</organism>
<comment type="similarity">
    <text evidence="1">Belongs to the membrane fusion protein (MFP) (TC 8.A.1) family.</text>
</comment>
<feature type="domain" description="Multidrug resistance protein MdtA-like barrel-sandwich hybrid" evidence="3">
    <location>
        <begin position="81"/>
        <end position="198"/>
    </location>
</feature>
<dbReference type="Gene3D" id="1.10.287.470">
    <property type="entry name" value="Helix hairpin bin"/>
    <property type="match status" value="1"/>
</dbReference>
<name>A0AAE3MB08_9BACT</name>
<dbReference type="EMBL" id="JAPDPI010000003">
    <property type="protein sequence ID" value="MCW3804531.1"/>
    <property type="molecule type" value="Genomic_DNA"/>
</dbReference>
<comment type="caution">
    <text evidence="6">The sequence shown here is derived from an EMBL/GenBank/DDBJ whole genome shotgun (WGS) entry which is preliminary data.</text>
</comment>
<evidence type="ECO:0000313" key="7">
    <source>
        <dbReference type="Proteomes" id="UP001207408"/>
    </source>
</evidence>
<dbReference type="Gene3D" id="2.40.420.20">
    <property type="match status" value="1"/>
</dbReference>
<dbReference type="InterPro" id="IPR058637">
    <property type="entry name" value="YknX-like_C"/>
</dbReference>
<feature type="domain" description="YknX-like C-terminal permuted SH3-like" evidence="4">
    <location>
        <begin position="289"/>
        <end position="355"/>
    </location>
</feature>
<dbReference type="RefSeq" id="WP_301197752.1">
    <property type="nucleotide sequence ID" value="NZ_JAPDPI010000003.1"/>
</dbReference>
<dbReference type="AlphaFoldDB" id="A0AAE3MB08"/>
<dbReference type="GO" id="GO:1990281">
    <property type="term" value="C:efflux pump complex"/>
    <property type="evidence" value="ECO:0007669"/>
    <property type="project" value="TreeGrafter"/>
</dbReference>
<sequence length="358" mass="39314">MKKKKNIRRVLSLVIIAACCGLIFMQLKSNKEETKKIAELANIKGQYYPVKALIIEPTNPNAKITTTGFLQSETDLNLISETQGRIIAVYKEKGDYVNKGDIIAKVDDELLRAQLNATKAAYEQLEKEVARFTKLVEENAVTSQKLEEIQLNLETTKAKYVSAKKQLEDTNIKAPINGFIESDNIEVGQFIGGGAVICNIIDAKNLTLKLDISEQDYANIKLGQTVDITSSVFPNQTFRGTISYIGKKAGYGNSFSAEIKLANTNDNLLKAGMFVTASISLQSETTGIFVPRRAIVGSLKDASVYVINDNKSILKKVITGNTIDGQVQIVEGLKDGDSVIVEGNYNIYDQADVKVMNL</sequence>
<dbReference type="InterPro" id="IPR006143">
    <property type="entry name" value="RND_pump_MFP"/>
</dbReference>
<evidence type="ECO:0000313" key="6">
    <source>
        <dbReference type="EMBL" id="MCW3804531.1"/>
    </source>
</evidence>
<proteinExistence type="inferred from homology"/>
<dbReference type="Pfam" id="PF25989">
    <property type="entry name" value="YknX_C"/>
    <property type="match status" value="1"/>
</dbReference>
<evidence type="ECO:0000259" key="3">
    <source>
        <dbReference type="Pfam" id="PF25917"/>
    </source>
</evidence>
<dbReference type="PANTHER" id="PTHR30469">
    <property type="entry name" value="MULTIDRUG RESISTANCE PROTEIN MDTA"/>
    <property type="match status" value="1"/>
</dbReference>
<dbReference type="PANTHER" id="PTHR30469:SF15">
    <property type="entry name" value="HLYD FAMILY OF SECRETION PROTEINS"/>
    <property type="match status" value="1"/>
</dbReference>
<keyword evidence="7" id="KW-1185">Reference proteome</keyword>
<dbReference type="NCBIfam" id="TIGR01730">
    <property type="entry name" value="RND_mfp"/>
    <property type="match status" value="1"/>
</dbReference>
<dbReference type="Pfam" id="PF25990">
    <property type="entry name" value="Beta-barrel_YknX"/>
    <property type="match status" value="1"/>
</dbReference>
<evidence type="ECO:0000256" key="2">
    <source>
        <dbReference type="SAM" id="Coils"/>
    </source>
</evidence>
<dbReference type="Gene3D" id="2.40.30.170">
    <property type="match status" value="1"/>
</dbReference>
<keyword evidence="2" id="KW-0175">Coiled coil</keyword>
<protein>
    <submittedName>
        <fullName evidence="6">Efflux RND transporter periplasmic adaptor subunit</fullName>
    </submittedName>
</protein>
<evidence type="ECO:0000256" key="1">
    <source>
        <dbReference type="ARBA" id="ARBA00009477"/>
    </source>
</evidence>
<evidence type="ECO:0000259" key="4">
    <source>
        <dbReference type="Pfam" id="PF25989"/>
    </source>
</evidence>
<gene>
    <name evidence="6" type="ORF">OM074_02775</name>
</gene>
<dbReference type="Pfam" id="PF25917">
    <property type="entry name" value="BSH_RND"/>
    <property type="match status" value="1"/>
</dbReference>
<feature type="domain" description="YknX-like beta-barrel" evidence="5">
    <location>
        <begin position="208"/>
        <end position="276"/>
    </location>
</feature>